<gene>
    <name evidence="1" type="ORF">IPA_09440</name>
</gene>
<evidence type="ECO:0000313" key="1">
    <source>
        <dbReference type="EMBL" id="UXD22902.1"/>
    </source>
</evidence>
<organism evidence="1 2">
    <name type="scientific">Ignicoccus pacificus DSM 13166</name>
    <dbReference type="NCBI Taxonomy" id="940294"/>
    <lineage>
        <taxon>Archaea</taxon>
        <taxon>Thermoproteota</taxon>
        <taxon>Thermoprotei</taxon>
        <taxon>Desulfurococcales</taxon>
        <taxon>Desulfurococcaceae</taxon>
        <taxon>Ignicoccus</taxon>
    </lineage>
</organism>
<evidence type="ECO:0000313" key="2">
    <source>
        <dbReference type="Proteomes" id="UP001063698"/>
    </source>
</evidence>
<dbReference type="Proteomes" id="UP001063698">
    <property type="component" value="Chromosome"/>
</dbReference>
<reference evidence="1" key="1">
    <citation type="submission" date="2013-11" db="EMBL/GenBank/DDBJ databases">
        <title>Comparative genomics of Ignicoccus.</title>
        <authorList>
            <person name="Podar M."/>
        </authorList>
    </citation>
    <scope>NUCLEOTIDE SEQUENCE</scope>
    <source>
        <strain evidence="1">DSM 13166</strain>
    </source>
</reference>
<protein>
    <submittedName>
        <fullName evidence="1">Uncharacterized protein</fullName>
    </submittedName>
</protein>
<name>A0A977KC45_9CREN</name>
<dbReference type="KEGG" id="ipc:IPA_09440"/>
<proteinExistence type="predicted"/>
<keyword evidence="2" id="KW-1185">Reference proteome</keyword>
<dbReference type="EMBL" id="CP006868">
    <property type="protein sequence ID" value="UXD22902.1"/>
    <property type="molecule type" value="Genomic_DNA"/>
</dbReference>
<dbReference type="AlphaFoldDB" id="A0A977KC45"/>
<sequence>MAKDKLGIWRKNPLYFIIYNILSAVESIQLDGAGGLIERLQYVEPFKEVGISKVEVIKALMYLELNGLIHVRRVKNNLIISLNKTPVETSS</sequence>
<accession>A0A977KC45</accession>